<comment type="caution">
    <text evidence="3">The sequence shown here is derived from an EMBL/GenBank/DDBJ whole genome shotgun (WGS) entry which is preliminary data.</text>
</comment>
<name>A0A7J7K8C2_BUGNE</name>
<organism evidence="3 4">
    <name type="scientific">Bugula neritina</name>
    <name type="common">Brown bryozoan</name>
    <name type="synonym">Sertularia neritina</name>
    <dbReference type="NCBI Taxonomy" id="10212"/>
    <lineage>
        <taxon>Eukaryota</taxon>
        <taxon>Metazoa</taxon>
        <taxon>Spiralia</taxon>
        <taxon>Lophotrochozoa</taxon>
        <taxon>Bryozoa</taxon>
        <taxon>Gymnolaemata</taxon>
        <taxon>Cheilostomatida</taxon>
        <taxon>Flustrina</taxon>
        <taxon>Buguloidea</taxon>
        <taxon>Bugulidae</taxon>
        <taxon>Bugula</taxon>
    </lineage>
</organism>
<dbReference type="PROSITE" id="PS50088">
    <property type="entry name" value="ANK_REPEAT"/>
    <property type="match status" value="1"/>
</dbReference>
<gene>
    <name evidence="3" type="ORF">EB796_007519</name>
</gene>
<protein>
    <submittedName>
        <fullName evidence="3">Uncharacterized protein</fullName>
    </submittedName>
</protein>
<dbReference type="EMBL" id="VXIV02001137">
    <property type="protein sequence ID" value="KAF6034174.1"/>
    <property type="molecule type" value="Genomic_DNA"/>
</dbReference>
<reference evidence="3" key="1">
    <citation type="submission" date="2020-06" db="EMBL/GenBank/DDBJ databases">
        <title>Draft genome of Bugula neritina, a colonial animal packing powerful symbionts and potential medicines.</title>
        <authorList>
            <person name="Rayko M."/>
        </authorList>
    </citation>
    <scope>NUCLEOTIDE SEQUENCE [LARGE SCALE GENOMIC DNA]</scope>
    <source>
        <strain evidence="3">Kwan_BN1</strain>
    </source>
</reference>
<dbReference type="AlphaFoldDB" id="A0A7J7K8C2"/>
<dbReference type="Pfam" id="PF12796">
    <property type="entry name" value="Ank_2"/>
    <property type="match status" value="1"/>
</dbReference>
<dbReference type="PANTHER" id="PTHR24172">
    <property type="entry name" value="ANK_REP_REGION DOMAIN-CONTAINING PROTEIN"/>
    <property type="match status" value="1"/>
</dbReference>
<dbReference type="Gene3D" id="1.25.40.20">
    <property type="entry name" value="Ankyrin repeat-containing domain"/>
    <property type="match status" value="1"/>
</dbReference>
<dbReference type="PROSITE" id="PS50297">
    <property type="entry name" value="ANK_REP_REGION"/>
    <property type="match status" value="1"/>
</dbReference>
<evidence type="ECO:0000256" key="1">
    <source>
        <dbReference type="PROSITE-ProRule" id="PRU00023"/>
    </source>
</evidence>
<proteinExistence type="predicted"/>
<keyword evidence="1" id="KW-0040">ANK repeat</keyword>
<dbReference type="PANTHER" id="PTHR24172:SF4">
    <property type="entry name" value="ANK_REP_REGION DOMAIN-CONTAINING PROTEIN"/>
    <property type="match status" value="1"/>
</dbReference>
<keyword evidence="4" id="KW-1185">Reference proteome</keyword>
<dbReference type="OrthoDB" id="432281at2759"/>
<sequence length="446" mass="51114">MNQLIYAALVQDTKKVKKILKKEKINLDMKDNSVIDDEGYQVQLTLLGECLMLNLFDSAVYLMDRGAFINEPIQVGEQMEPVYFYLMKNNPSLVFSPVFSTLIERADLKLIKQFSVGVLYTGYTNAWPSEAVSQLADNGLDLTGRNEDGYTVRDNILVQKNVHTLHEYIRQANLAKAREYLTDESAFVCDRAGRSSLHMAVLFERRFVIKYILKSYPATVHIKDDNGRTAMHYACALQDGSDIEDLLVQYGSDETIQDDLKLCPMDYKLNEEENFIEKERKKTCAFDIYLLEVYLNLADGIIEDDFDLVRGETTLACCAVDVKMADIMSKMYKNTSDKPPGFLQLCLDNKRENIARYLINNGVDMWEDVVLEDKVMKFPLAVEKAGMLRLNEFLSKRRREDTDEDAKFKEAEKTVKEAKAETSKWTEEEMGEEDEDNGKSKTCTVL</sequence>
<dbReference type="InterPro" id="IPR002110">
    <property type="entry name" value="Ankyrin_rpt"/>
</dbReference>
<dbReference type="SUPFAM" id="SSF48403">
    <property type="entry name" value="Ankyrin repeat"/>
    <property type="match status" value="1"/>
</dbReference>
<accession>A0A7J7K8C2</accession>
<feature type="repeat" description="ANK" evidence="1">
    <location>
        <begin position="226"/>
        <end position="259"/>
    </location>
</feature>
<evidence type="ECO:0000313" key="4">
    <source>
        <dbReference type="Proteomes" id="UP000593567"/>
    </source>
</evidence>
<dbReference type="Proteomes" id="UP000593567">
    <property type="component" value="Unassembled WGS sequence"/>
</dbReference>
<feature type="compositionally biased region" description="Basic and acidic residues" evidence="2">
    <location>
        <begin position="399"/>
        <end position="427"/>
    </location>
</feature>
<feature type="region of interest" description="Disordered" evidence="2">
    <location>
        <begin position="399"/>
        <end position="446"/>
    </location>
</feature>
<evidence type="ECO:0000256" key="2">
    <source>
        <dbReference type="SAM" id="MobiDB-lite"/>
    </source>
</evidence>
<evidence type="ECO:0000313" key="3">
    <source>
        <dbReference type="EMBL" id="KAF6034174.1"/>
    </source>
</evidence>
<dbReference type="InterPro" id="IPR036770">
    <property type="entry name" value="Ankyrin_rpt-contain_sf"/>
</dbReference>